<evidence type="ECO:0000313" key="2">
    <source>
        <dbReference type="Proteomes" id="UP000481861"/>
    </source>
</evidence>
<dbReference type="Proteomes" id="UP000481861">
    <property type="component" value="Unassembled WGS sequence"/>
</dbReference>
<comment type="caution">
    <text evidence="1">The sequence shown here is derived from an EMBL/GenBank/DDBJ whole genome shotgun (WGS) entry which is preliminary data.</text>
</comment>
<reference evidence="1 2" key="1">
    <citation type="submission" date="2020-01" db="EMBL/GenBank/DDBJ databases">
        <authorList>
            <consortium name="DOE Joint Genome Institute"/>
            <person name="Haridas S."/>
            <person name="Albert R."/>
            <person name="Binder M."/>
            <person name="Bloem J."/>
            <person name="Labutti K."/>
            <person name="Salamov A."/>
            <person name="Andreopoulos B."/>
            <person name="Baker S.E."/>
            <person name="Barry K."/>
            <person name="Bills G."/>
            <person name="Bluhm B.H."/>
            <person name="Cannon C."/>
            <person name="Castanera R."/>
            <person name="Culley D.E."/>
            <person name="Daum C."/>
            <person name="Ezra D."/>
            <person name="Gonzalez J.B."/>
            <person name="Henrissat B."/>
            <person name="Kuo A."/>
            <person name="Liang C."/>
            <person name="Lipzen A."/>
            <person name="Lutzoni F."/>
            <person name="Magnuson J."/>
            <person name="Mondo S."/>
            <person name="Nolan M."/>
            <person name="Ohm R."/>
            <person name="Pangilinan J."/>
            <person name="Park H.-J.H."/>
            <person name="Ramirez L."/>
            <person name="Alfaro M."/>
            <person name="Sun H."/>
            <person name="Tritt A."/>
            <person name="Yoshinaga Y."/>
            <person name="Zwiers L.-H.L."/>
            <person name="Turgeon B.G."/>
            <person name="Goodwin S.B."/>
            <person name="Spatafora J.W."/>
            <person name="Crous P.W."/>
            <person name="Grigoriev I.V."/>
        </authorList>
    </citation>
    <scope>NUCLEOTIDE SEQUENCE [LARGE SCALE GENOMIC DNA]</scope>
    <source>
        <strain evidence="1 2">CBS 611.86</strain>
    </source>
</reference>
<dbReference type="AlphaFoldDB" id="A0A7C8MUV7"/>
<dbReference type="OrthoDB" id="5279008at2759"/>
<accession>A0A7C8MUV7</accession>
<keyword evidence="2" id="KW-1185">Reference proteome</keyword>
<organism evidence="1 2">
    <name type="scientific">Massariosphaeria phaeospora</name>
    <dbReference type="NCBI Taxonomy" id="100035"/>
    <lineage>
        <taxon>Eukaryota</taxon>
        <taxon>Fungi</taxon>
        <taxon>Dikarya</taxon>
        <taxon>Ascomycota</taxon>
        <taxon>Pezizomycotina</taxon>
        <taxon>Dothideomycetes</taxon>
        <taxon>Pleosporomycetidae</taxon>
        <taxon>Pleosporales</taxon>
        <taxon>Pleosporales incertae sedis</taxon>
        <taxon>Massariosphaeria</taxon>
    </lineage>
</organism>
<dbReference type="SUPFAM" id="SSF52047">
    <property type="entry name" value="RNI-like"/>
    <property type="match status" value="1"/>
</dbReference>
<dbReference type="Gene3D" id="3.80.10.10">
    <property type="entry name" value="Ribonuclease Inhibitor"/>
    <property type="match status" value="1"/>
</dbReference>
<protein>
    <recommendedName>
        <fullName evidence="3">F-box domain-containing protein</fullName>
    </recommendedName>
</protein>
<dbReference type="InterPro" id="IPR032675">
    <property type="entry name" value="LRR_dom_sf"/>
</dbReference>
<proteinExistence type="predicted"/>
<gene>
    <name evidence="1" type="ORF">BDV95DRAFT_278232</name>
</gene>
<evidence type="ECO:0000313" key="1">
    <source>
        <dbReference type="EMBL" id="KAF2875565.1"/>
    </source>
</evidence>
<evidence type="ECO:0008006" key="3">
    <source>
        <dbReference type="Google" id="ProtNLM"/>
    </source>
</evidence>
<dbReference type="EMBL" id="JAADJZ010000004">
    <property type="protein sequence ID" value="KAF2875565.1"/>
    <property type="molecule type" value="Genomic_DNA"/>
</dbReference>
<sequence>MFLVLSKSSVAVSSFEIDMGRARGGTYVDTKRISASAWMTPSFKHNWATHLRHLRLRYDQETDTTTFGTDIVQIATNLKTLFIDSPFGRDTDSLISQLGNTETLPNIKDLTIARARLRESSMTGLMIRLGSSLRSLTFHRTALVDGSWKTVIAVVRSNMPHLESFTIQELRDRGREQRILLCPLRNKENSMFEFCDLSYRTKSRAGGVRYHGQQMQQALGKISASLYGYPLAPRVTSPGMTGKIGLAEEYLSSFDLREEYDV</sequence>
<name>A0A7C8MUV7_9PLEO</name>